<feature type="compositionally biased region" description="Polar residues" evidence="5">
    <location>
        <begin position="127"/>
        <end position="140"/>
    </location>
</feature>
<feature type="compositionally biased region" description="Basic and acidic residues" evidence="5">
    <location>
        <begin position="899"/>
        <end position="919"/>
    </location>
</feature>
<accession>A0A7L0YP39</accession>
<feature type="region of interest" description="Disordered" evidence="5">
    <location>
        <begin position="1087"/>
        <end position="1124"/>
    </location>
</feature>
<organism evidence="7 8">
    <name type="scientific">Ploceus nigricollis</name>
    <dbReference type="NCBI Taxonomy" id="441696"/>
    <lineage>
        <taxon>Eukaryota</taxon>
        <taxon>Metazoa</taxon>
        <taxon>Chordata</taxon>
        <taxon>Craniata</taxon>
        <taxon>Vertebrata</taxon>
        <taxon>Euteleostomi</taxon>
        <taxon>Archelosauria</taxon>
        <taxon>Archosauria</taxon>
        <taxon>Dinosauria</taxon>
        <taxon>Saurischia</taxon>
        <taxon>Theropoda</taxon>
        <taxon>Coelurosauria</taxon>
        <taxon>Aves</taxon>
        <taxon>Neognathae</taxon>
        <taxon>Neoaves</taxon>
        <taxon>Telluraves</taxon>
        <taxon>Australaves</taxon>
        <taxon>Passeriformes</taxon>
        <taxon>Passeroidea</taxon>
        <taxon>Ploceidae</taxon>
        <taxon>Ploceinae</taxon>
        <taxon>Ploceus</taxon>
    </lineage>
</organism>
<feature type="non-terminal residue" evidence="7">
    <location>
        <position position="1"/>
    </location>
</feature>
<feature type="compositionally biased region" description="Basic and acidic residues" evidence="5">
    <location>
        <begin position="778"/>
        <end position="799"/>
    </location>
</feature>
<dbReference type="Gene3D" id="6.10.250.2670">
    <property type="match status" value="1"/>
</dbReference>
<dbReference type="AlphaFoldDB" id="A0A7L0YP39"/>
<comment type="caution">
    <text evidence="7">The sequence shown here is derived from an EMBL/GenBank/DDBJ whole genome shotgun (WGS) entry which is preliminary data.</text>
</comment>
<name>A0A7L0YP39_9PASE</name>
<feature type="compositionally biased region" description="Basic and acidic residues" evidence="5">
    <location>
        <begin position="725"/>
        <end position="734"/>
    </location>
</feature>
<feature type="compositionally biased region" description="Low complexity" evidence="5">
    <location>
        <begin position="194"/>
        <end position="219"/>
    </location>
</feature>
<feature type="compositionally biased region" description="Basic and acidic residues" evidence="5">
    <location>
        <begin position="548"/>
        <end position="561"/>
    </location>
</feature>
<feature type="compositionally biased region" description="Pro residues" evidence="5">
    <location>
        <begin position="115"/>
        <end position="126"/>
    </location>
</feature>
<feature type="compositionally biased region" description="Polar residues" evidence="5">
    <location>
        <begin position="220"/>
        <end position="250"/>
    </location>
</feature>
<feature type="region of interest" description="Disordered" evidence="5">
    <location>
        <begin position="335"/>
        <end position="946"/>
    </location>
</feature>
<comment type="subcellular location">
    <subcellularLocation>
        <location evidence="1">Nucleus</location>
    </subcellularLocation>
</comment>
<evidence type="ECO:0000256" key="5">
    <source>
        <dbReference type="SAM" id="MobiDB-lite"/>
    </source>
</evidence>
<keyword evidence="8" id="KW-1185">Reference proteome</keyword>
<protein>
    <submittedName>
        <fullName evidence="7">AFF1 protein</fullName>
    </submittedName>
</protein>
<dbReference type="GO" id="GO:0032783">
    <property type="term" value="C:super elongation complex"/>
    <property type="evidence" value="ECO:0007669"/>
    <property type="project" value="TreeGrafter"/>
</dbReference>
<gene>
    <name evidence="7" type="primary">Aff1</name>
    <name evidence="7" type="ORF">PLONIG_R09531</name>
</gene>
<feature type="compositionally biased region" description="Polar residues" evidence="5">
    <location>
        <begin position="1108"/>
        <end position="1124"/>
    </location>
</feature>
<evidence type="ECO:0000256" key="3">
    <source>
        <dbReference type="ARBA" id="ARBA00022553"/>
    </source>
</evidence>
<evidence type="ECO:0000313" key="8">
    <source>
        <dbReference type="Proteomes" id="UP000539920"/>
    </source>
</evidence>
<feature type="compositionally biased region" description="Polar residues" evidence="5">
    <location>
        <begin position="711"/>
        <end position="721"/>
    </location>
</feature>
<feature type="compositionally biased region" description="Basic and acidic residues" evidence="5">
    <location>
        <begin position="661"/>
        <end position="693"/>
    </location>
</feature>
<evidence type="ECO:0000256" key="4">
    <source>
        <dbReference type="ARBA" id="ARBA00023242"/>
    </source>
</evidence>
<dbReference type="Pfam" id="PF18875">
    <property type="entry name" value="AF4_int"/>
    <property type="match status" value="1"/>
</dbReference>
<dbReference type="PANTHER" id="PTHR10528:SF6">
    <property type="entry name" value="AF4_FMR2 FAMILY MEMBER 1"/>
    <property type="match status" value="1"/>
</dbReference>
<dbReference type="PANTHER" id="PTHR10528">
    <property type="entry name" value="AF4/FMR2 FAMILY MEMBER"/>
    <property type="match status" value="1"/>
</dbReference>
<feature type="compositionally biased region" description="Polar residues" evidence="5">
    <location>
        <begin position="425"/>
        <end position="442"/>
    </location>
</feature>
<evidence type="ECO:0000259" key="6">
    <source>
        <dbReference type="Pfam" id="PF18876"/>
    </source>
</evidence>
<dbReference type="Pfam" id="PF18876">
    <property type="entry name" value="AFF4_CHD"/>
    <property type="match status" value="1"/>
</dbReference>
<proteinExistence type="inferred from homology"/>
<feature type="compositionally biased region" description="Pro residues" evidence="5">
    <location>
        <begin position="510"/>
        <end position="520"/>
    </location>
</feature>
<feature type="region of interest" description="Disordered" evidence="5">
    <location>
        <begin position="108"/>
        <end position="300"/>
    </location>
</feature>
<feature type="non-terminal residue" evidence="7">
    <location>
        <position position="1211"/>
    </location>
</feature>
<dbReference type="Proteomes" id="UP000539920">
    <property type="component" value="Unassembled WGS sequence"/>
</dbReference>
<evidence type="ECO:0000313" key="7">
    <source>
        <dbReference type="EMBL" id="NXM16818.1"/>
    </source>
</evidence>
<keyword evidence="3" id="KW-0597">Phosphoprotein</keyword>
<feature type="compositionally biased region" description="Polar residues" evidence="5">
    <location>
        <begin position="562"/>
        <end position="571"/>
    </location>
</feature>
<feature type="compositionally biased region" description="Basic and acidic residues" evidence="5">
    <location>
        <begin position="623"/>
        <end position="636"/>
    </location>
</feature>
<dbReference type="InterPro" id="IPR043640">
    <property type="entry name" value="AF4/FMR2_CHD"/>
</dbReference>
<dbReference type="InterPro" id="IPR043639">
    <property type="entry name" value="AF4_int"/>
</dbReference>
<feature type="domain" description="AF4/FMR2 C-terminal homology" evidence="6">
    <location>
        <begin position="941"/>
        <end position="1210"/>
    </location>
</feature>
<keyword evidence="4" id="KW-0539">Nucleus</keyword>
<feature type="compositionally biased region" description="Basic and acidic residues" evidence="5">
    <location>
        <begin position="335"/>
        <end position="345"/>
    </location>
</feature>
<dbReference type="InterPro" id="IPR007797">
    <property type="entry name" value="AF4/FMR2"/>
</dbReference>
<dbReference type="Pfam" id="PF05110">
    <property type="entry name" value="AF-4"/>
    <property type="match status" value="1"/>
</dbReference>
<feature type="compositionally biased region" description="Low complexity" evidence="5">
    <location>
        <begin position="455"/>
        <end position="490"/>
    </location>
</feature>
<feature type="compositionally biased region" description="Basic and acidic residues" evidence="5">
    <location>
        <begin position="353"/>
        <end position="365"/>
    </location>
</feature>
<evidence type="ECO:0000256" key="2">
    <source>
        <dbReference type="ARBA" id="ARBA00007354"/>
    </source>
</evidence>
<dbReference type="EMBL" id="VXBC01006763">
    <property type="protein sequence ID" value="NXM16818.1"/>
    <property type="molecule type" value="Genomic_DNA"/>
</dbReference>
<sequence length="1211" mass="133029">SLCNEDRNLLRIREKERRSQEVLEDKKQFSEKTPLFAEPYKTNKGDELSSRIQNMLGNYEEVKEFMSNKSCQDLIGIPNSFAPQFPPGQPDRPYFPEKAIHALPSSFRHLTRRPPVGPMVVPPRPPSHSSHYQKAQSGTEPASGLHSKSRSLPSARSHGQEHGRGGWDTQAGFPHSHNGKPGSGEGRAHGLQASPLALSPFLPCLLSPPVAPLSPLHSSQHINSRSQNSSKSHGSTYSQTKSLQDLVTGSQEKESRDSPAVTLTSTTQPSSQTFPPSLTSKASAMQQKPTAYVRPMDGQDQASFESLELKPLLEEYHEGPNEDVSDLKAKVKAELSKLETPSEPKEETDEDLSDLKAKAKAEISKFETSSEPIEEMTRSWPPPLTALNTPTKTEPSKFPFPAKELQPEGSVTKDQKQYGAPSETFPGSQPRTSMLQDDLQLSDSEESGDDQVVEKSPSSLAPPSSLQSQPKSVASAHSSSLESGSTSDSDSSSDSETESHSSDSEENDPPRAPAPEPEPPTSNKWQLDNWLTKVNPPAVPTESPSDTARGDGREEGKKQERGISSNSSQQHPELREPPHKSQVARALREAPLPTKRSCQKPPARAEEPSPRHTVGNKRPSKPLVHEGPKRGLKVESEPGPLEVTDQSFRDKPKVKKTVKTKSNDRKDLKPGLQEPSEKKKDKGPHQADAKPFLEPRLMGDAQARDVLSPLPQGQGTAPSRTSSHRPQDLHKEKLPLPLGEKLLSPVRDPPTRQHLVVKIDLCHLEKVPQLPRKNGHQRKAETKDLPGVRKQDLKRKATDTPEESLAKKKRGEKDETDRKKMKSQKTPKSLQLSANKDSSKLKASKASSETQKKDVLPPLPAVSAAQPAPKSAKMTQKRPRNETDELPAMDNPAKKKSNHKDPLIAKHRKVEGNHAELSKGIKGSAGDVTKPFPVPSLPNGTSKPRRPLLKFEKQHSKEYYIEQAQRLKHKADAMTDKTGKAFQYLEAALLFIEYGIALESDVLEPKSAYSILSDTIVLIKFIMTLKPFADSSVSSHGKIFAVLRMRCQSILHMAMFGYKKDTAMRYSRLLNDHFKSNFRVIQAPSPGVARSTGLPSPLSPIPSPAGSMSSQPGSNDSNGVGHNGIGNSTGSTVTVSCHISSVTSSYVNITSYILHAYEIWEKADALARKNKEFFAELSKATSALALTSSLTDLVHYIRQGLQWLRLEANMP</sequence>
<evidence type="ECO:0000256" key="1">
    <source>
        <dbReference type="ARBA" id="ARBA00004123"/>
    </source>
</evidence>
<dbReference type="GO" id="GO:0010468">
    <property type="term" value="P:regulation of gene expression"/>
    <property type="evidence" value="ECO:0007669"/>
    <property type="project" value="InterPro"/>
</dbReference>
<reference evidence="7 8" key="1">
    <citation type="submission" date="2019-09" db="EMBL/GenBank/DDBJ databases">
        <title>Bird 10,000 Genomes (B10K) Project - Family phase.</title>
        <authorList>
            <person name="Zhang G."/>
        </authorList>
    </citation>
    <scope>NUCLEOTIDE SEQUENCE [LARGE SCALE GENOMIC DNA]</scope>
    <source>
        <strain evidence="7">B10K-DU-001-79</strain>
        <tissue evidence="7">Muscle</tissue>
    </source>
</reference>
<feature type="compositionally biased region" description="Low complexity" evidence="5">
    <location>
        <begin position="262"/>
        <end position="280"/>
    </location>
</feature>
<comment type="similarity">
    <text evidence="2">Belongs to the AF4 family.</text>
</comment>